<dbReference type="EMBL" id="BARW01012160">
    <property type="protein sequence ID" value="GAI81070.1"/>
    <property type="molecule type" value="Genomic_DNA"/>
</dbReference>
<gene>
    <name evidence="1" type="ORF">S12H4_23057</name>
</gene>
<accession>X1T0E2</accession>
<evidence type="ECO:0000313" key="1">
    <source>
        <dbReference type="EMBL" id="GAI81070.1"/>
    </source>
</evidence>
<comment type="caution">
    <text evidence="1">The sequence shown here is derived from an EMBL/GenBank/DDBJ whole genome shotgun (WGS) entry which is preliminary data.</text>
</comment>
<reference evidence="1" key="1">
    <citation type="journal article" date="2014" name="Front. Microbiol.">
        <title>High frequency of phylogenetically diverse reductive dehalogenase-homologous genes in deep subseafloor sedimentary metagenomes.</title>
        <authorList>
            <person name="Kawai M."/>
            <person name="Futagami T."/>
            <person name="Toyoda A."/>
            <person name="Takaki Y."/>
            <person name="Nishi S."/>
            <person name="Hori S."/>
            <person name="Arai W."/>
            <person name="Tsubouchi T."/>
            <person name="Morono Y."/>
            <person name="Uchiyama I."/>
            <person name="Ito T."/>
            <person name="Fujiyama A."/>
            <person name="Inagaki F."/>
            <person name="Takami H."/>
        </authorList>
    </citation>
    <scope>NUCLEOTIDE SEQUENCE</scope>
    <source>
        <strain evidence="1">Expedition CK06-06</strain>
    </source>
</reference>
<name>X1T0E2_9ZZZZ</name>
<dbReference type="AlphaFoldDB" id="X1T0E2"/>
<organism evidence="1">
    <name type="scientific">marine sediment metagenome</name>
    <dbReference type="NCBI Taxonomy" id="412755"/>
    <lineage>
        <taxon>unclassified sequences</taxon>
        <taxon>metagenomes</taxon>
        <taxon>ecological metagenomes</taxon>
    </lineage>
</organism>
<protein>
    <submittedName>
        <fullName evidence="1">Uncharacterized protein</fullName>
    </submittedName>
</protein>
<proteinExistence type="predicted"/>
<sequence length="120" mass="14012">MSRIAIKDEPSPIIHTPSFKKWAQRRSYIVTELEQLGMKPLCADQPMDGWIYFTDMEGWGKILWDLVFNSKLYKTDIFDCDKYALKAYITCCERYSLNSLLLAIGDVPLGRHGFNVFPYY</sequence>
<feature type="non-terminal residue" evidence="1">
    <location>
        <position position="120"/>
    </location>
</feature>